<feature type="domain" description="F-box" evidence="2">
    <location>
        <begin position="60"/>
        <end position="102"/>
    </location>
</feature>
<evidence type="ECO:0000313" key="3">
    <source>
        <dbReference type="EMBL" id="KAK1645589.1"/>
    </source>
</evidence>
<reference evidence="3" key="1">
    <citation type="submission" date="2023-07" db="EMBL/GenBank/DDBJ databases">
        <title>A chromosome-level genome assembly of Lolium multiflorum.</title>
        <authorList>
            <person name="Chen Y."/>
            <person name="Copetti D."/>
            <person name="Kolliker R."/>
            <person name="Studer B."/>
        </authorList>
    </citation>
    <scope>NUCLEOTIDE SEQUENCE</scope>
    <source>
        <strain evidence="3">02402/16</strain>
        <tissue evidence="3">Leaf</tissue>
    </source>
</reference>
<dbReference type="SUPFAM" id="SSF81383">
    <property type="entry name" value="F-box domain"/>
    <property type="match status" value="1"/>
</dbReference>
<dbReference type="Gene3D" id="1.20.1280.50">
    <property type="match status" value="1"/>
</dbReference>
<dbReference type="InterPro" id="IPR001810">
    <property type="entry name" value="F-box_dom"/>
</dbReference>
<protein>
    <recommendedName>
        <fullName evidence="2">F-box domain-containing protein</fullName>
    </recommendedName>
</protein>
<dbReference type="InterPro" id="IPR036047">
    <property type="entry name" value="F-box-like_dom_sf"/>
</dbReference>
<proteinExistence type="predicted"/>
<evidence type="ECO:0000256" key="1">
    <source>
        <dbReference type="SAM" id="MobiDB-lite"/>
    </source>
</evidence>
<dbReference type="PANTHER" id="PTHR32133:SF266">
    <property type="entry name" value="F-BOX DOMAIN-CONTAINING PROTEIN"/>
    <property type="match status" value="1"/>
</dbReference>
<keyword evidence="4" id="KW-1185">Reference proteome</keyword>
<dbReference type="AlphaFoldDB" id="A0AAD8W915"/>
<sequence>MTRRRLHPQIGTSEEVSGMPLRRSPRLHPQIHATGNGVGMTRRGRRRRGKSPADPESLPLHEDMLREILLRLPPQPSSLLRASAVCKNWRGLITDPRFLRRFRAHQGKPPLLGVFESHIWGIKFRSTLGPPDRIPPERFDLQHQIDRRSGIRLGLLGCRHGRVLLLDDKRNKVIVCDPITGEHHRLDVPPAFRGFYIYGAVLCAAADDGHVHGSCHSSPFNVVLMSLSRGGDKDEYDDEHDYGDTSPMACVYSSETAVWGNLISTMDRCELDEVNPGILIGNALYWSSKSVIPNRNVLHLDYLADDVVEFDLDRQSLAVIKGPPSLNGSLRHQIIRAEDNALGLAIFSHGRFEVWQRWVSCHGGTTWLLHNTFEVHTLLGLPPQIEGSMRKMEILGYDEDNRAIIVFVDGNVYMVQPMSTQFRKLYESRYPIKCHPFASFYTPDPCCKVAPHKNKFNFSSLIG</sequence>
<organism evidence="3 4">
    <name type="scientific">Lolium multiflorum</name>
    <name type="common">Italian ryegrass</name>
    <name type="synonym">Lolium perenne subsp. multiflorum</name>
    <dbReference type="NCBI Taxonomy" id="4521"/>
    <lineage>
        <taxon>Eukaryota</taxon>
        <taxon>Viridiplantae</taxon>
        <taxon>Streptophyta</taxon>
        <taxon>Embryophyta</taxon>
        <taxon>Tracheophyta</taxon>
        <taxon>Spermatophyta</taxon>
        <taxon>Magnoliopsida</taxon>
        <taxon>Liliopsida</taxon>
        <taxon>Poales</taxon>
        <taxon>Poaceae</taxon>
        <taxon>BOP clade</taxon>
        <taxon>Pooideae</taxon>
        <taxon>Poodae</taxon>
        <taxon>Poeae</taxon>
        <taxon>Poeae Chloroplast Group 2 (Poeae type)</taxon>
        <taxon>Loliodinae</taxon>
        <taxon>Loliinae</taxon>
        <taxon>Lolium</taxon>
    </lineage>
</organism>
<dbReference type="CDD" id="cd22157">
    <property type="entry name" value="F-box_AtFBW1-like"/>
    <property type="match status" value="1"/>
</dbReference>
<dbReference type="EMBL" id="JAUUTY010000004">
    <property type="protein sequence ID" value="KAK1645589.1"/>
    <property type="molecule type" value="Genomic_DNA"/>
</dbReference>
<gene>
    <name evidence="3" type="ORF">QYE76_063394</name>
</gene>
<evidence type="ECO:0000259" key="2">
    <source>
        <dbReference type="SMART" id="SM00256"/>
    </source>
</evidence>
<feature type="region of interest" description="Disordered" evidence="1">
    <location>
        <begin position="1"/>
        <end position="58"/>
    </location>
</feature>
<dbReference type="PANTHER" id="PTHR32133">
    <property type="entry name" value="OS07G0120400 PROTEIN"/>
    <property type="match status" value="1"/>
</dbReference>
<evidence type="ECO:0000313" key="4">
    <source>
        <dbReference type="Proteomes" id="UP001231189"/>
    </source>
</evidence>
<comment type="caution">
    <text evidence="3">The sequence shown here is derived from an EMBL/GenBank/DDBJ whole genome shotgun (WGS) entry which is preliminary data.</text>
</comment>
<name>A0AAD8W915_LOLMU</name>
<accession>A0AAD8W915</accession>
<dbReference type="SMART" id="SM00256">
    <property type="entry name" value="FBOX"/>
    <property type="match status" value="1"/>
</dbReference>
<dbReference type="Proteomes" id="UP001231189">
    <property type="component" value="Unassembled WGS sequence"/>
</dbReference>
<dbReference type="Pfam" id="PF00646">
    <property type="entry name" value="F-box"/>
    <property type="match status" value="1"/>
</dbReference>